<dbReference type="AlphaFoldDB" id="A0A384LG87"/>
<reference evidence="3 4" key="2">
    <citation type="journal article" date="2014" name="PLoS Genet.">
        <title>Phylogenetically driven sequencing of extremely halophilic archaea reveals strategies for static and dynamic osmo-response.</title>
        <authorList>
            <person name="Becker E.A."/>
            <person name="Seitzer P.M."/>
            <person name="Tritt A."/>
            <person name="Larsen D."/>
            <person name="Krusor M."/>
            <person name="Yao A.I."/>
            <person name="Wu D."/>
            <person name="Madern D."/>
            <person name="Eisen J.A."/>
            <person name="Darling A.E."/>
            <person name="Facciotti M.T."/>
        </authorList>
    </citation>
    <scope>NUCLEOTIDE SEQUENCE [LARGE SCALE GENOMIC DNA]</scope>
    <source>
        <strain evidence="4">ATCC 29605 / DSM 3757 / JCM 8879 / NBRC 14742 / NCIMB 2012 / VKM B-1768 / DS2</strain>
    </source>
</reference>
<reference evidence="4" key="1">
    <citation type="submission" date="2012-11" db="EMBL/GenBank/DDBJ databases">
        <authorList>
            <person name="Becker E.A."/>
            <person name="Seitzer P."/>
            <person name="Tritt A."/>
            <person name="Larsen D."/>
            <person name="Yao A."/>
            <person name="Wu D."/>
            <person name="Darling A."/>
            <person name="Eisen J.A."/>
            <person name="Facciotti M.T."/>
        </authorList>
    </citation>
    <scope>NUCLEOTIDE SEQUENCE [LARGE SCALE GENOMIC DNA]</scope>
    <source>
        <strain evidence="4">ATCC 29605 / DSM 3757 / JCM 8879 / NBRC 14742 / NCIMB 2012 / VKM B-1768 / DS2</strain>
    </source>
</reference>
<dbReference type="Proteomes" id="UP000011532">
    <property type="component" value="Unassembled WGS sequence"/>
</dbReference>
<name>A0A384LG87_HALVD</name>
<proteinExistence type="predicted"/>
<dbReference type="GeneID" id="8923351"/>
<feature type="region of interest" description="Disordered" evidence="2">
    <location>
        <begin position="1"/>
        <end position="98"/>
    </location>
</feature>
<protein>
    <submittedName>
        <fullName evidence="3">Uncharacterized protein</fullName>
    </submittedName>
</protein>
<sequence length="244" mass="26226">MPHDSDDGTNGEDADDSPRTYREYRRAKGRTSGKVHDDHDAPRSPAEDRDADGPGSGFDGILGAGEDVEKSAQETLEDALDDWDPTGTDVAKGDEERVSLSLSRADIEEASLTTEEKRLRLLEDIRDRLAAIDGPTPSAKQVLREAAADADLSKSANAVDLLESIEDELERQEAVAEAAKDAVEQYVEDGGDLSDPLSEFATFLRGAMPDSRDLDDDGNQARRRALASLAALENEDAGEDGTPA</sequence>
<feature type="compositionally biased region" description="Basic and acidic residues" evidence="2">
    <location>
        <begin position="34"/>
        <end position="52"/>
    </location>
</feature>
<feature type="coiled-coil region" evidence="1">
    <location>
        <begin position="155"/>
        <end position="189"/>
    </location>
</feature>
<evidence type="ECO:0000256" key="1">
    <source>
        <dbReference type="SAM" id="Coils"/>
    </source>
</evidence>
<dbReference type="EMBL" id="AOHU01000052">
    <property type="protein sequence ID" value="ELY32121.1"/>
    <property type="molecule type" value="Genomic_DNA"/>
</dbReference>
<organism evidence="3 4">
    <name type="scientific">Haloferax volcanii (strain ATCC 29605 / DSM 3757 / JCM 8879 / NBRC 14742 / NCIMB 2012 / VKM B-1768 / DS2)</name>
    <name type="common">Halobacterium volcanii</name>
    <dbReference type="NCBI Taxonomy" id="309800"/>
    <lineage>
        <taxon>Archaea</taxon>
        <taxon>Methanobacteriati</taxon>
        <taxon>Methanobacteriota</taxon>
        <taxon>Stenosarchaea group</taxon>
        <taxon>Halobacteria</taxon>
        <taxon>Halobacteriales</taxon>
        <taxon>Haloferacaceae</taxon>
        <taxon>Haloferax</taxon>
    </lineage>
</organism>
<dbReference type="RefSeq" id="WP_004043155.1">
    <property type="nucleotide sequence ID" value="NC_013966.1"/>
</dbReference>
<gene>
    <name evidence="3" type="ORF">C498_09851</name>
</gene>
<feature type="compositionally biased region" description="Acidic residues" evidence="2">
    <location>
        <begin position="75"/>
        <end position="84"/>
    </location>
</feature>
<feature type="compositionally biased region" description="Gly residues" evidence="2">
    <location>
        <begin position="54"/>
        <end position="63"/>
    </location>
</feature>
<evidence type="ECO:0000313" key="4">
    <source>
        <dbReference type="Proteomes" id="UP000011532"/>
    </source>
</evidence>
<feature type="compositionally biased region" description="Basic and acidic residues" evidence="2">
    <location>
        <begin position="16"/>
        <end position="26"/>
    </location>
</feature>
<accession>A0A384LG87</accession>
<keyword evidence="1" id="KW-0175">Coiled coil</keyword>
<comment type="caution">
    <text evidence="3">The sequence shown here is derived from an EMBL/GenBank/DDBJ whole genome shotgun (WGS) entry which is preliminary data.</text>
</comment>
<evidence type="ECO:0000313" key="3">
    <source>
        <dbReference type="EMBL" id="ELY32121.1"/>
    </source>
</evidence>
<evidence type="ECO:0000256" key="2">
    <source>
        <dbReference type="SAM" id="MobiDB-lite"/>
    </source>
</evidence>